<protein>
    <submittedName>
        <fullName evidence="2">Uncharacterized protein</fullName>
    </submittedName>
</protein>
<dbReference type="AlphaFoldDB" id="A0A8J6E1W7"/>
<dbReference type="Proteomes" id="UP000717585">
    <property type="component" value="Unassembled WGS sequence"/>
</dbReference>
<accession>A0A8J6E1W7</accession>
<gene>
    <name evidence="2" type="ORF">J8273_1926</name>
</gene>
<evidence type="ECO:0000313" key="2">
    <source>
        <dbReference type="EMBL" id="KAG9396879.1"/>
    </source>
</evidence>
<name>A0A8J6E1W7_9EUKA</name>
<evidence type="ECO:0000313" key="3">
    <source>
        <dbReference type="Proteomes" id="UP000717585"/>
    </source>
</evidence>
<feature type="region of interest" description="Disordered" evidence="1">
    <location>
        <begin position="76"/>
        <end position="132"/>
    </location>
</feature>
<keyword evidence="3" id="KW-1185">Reference proteome</keyword>
<feature type="region of interest" description="Disordered" evidence="1">
    <location>
        <begin position="327"/>
        <end position="374"/>
    </location>
</feature>
<feature type="region of interest" description="Disordered" evidence="1">
    <location>
        <begin position="172"/>
        <end position="207"/>
    </location>
</feature>
<feature type="compositionally biased region" description="Polar residues" evidence="1">
    <location>
        <begin position="120"/>
        <end position="132"/>
    </location>
</feature>
<feature type="compositionally biased region" description="Polar residues" evidence="1">
    <location>
        <begin position="90"/>
        <end position="99"/>
    </location>
</feature>
<organism evidence="2 3">
    <name type="scientific">Carpediemonas membranifera</name>
    <dbReference type="NCBI Taxonomy" id="201153"/>
    <lineage>
        <taxon>Eukaryota</taxon>
        <taxon>Metamonada</taxon>
        <taxon>Carpediemonas-like organisms</taxon>
        <taxon>Carpediemonas</taxon>
    </lineage>
</organism>
<feature type="region of interest" description="Disordered" evidence="1">
    <location>
        <begin position="235"/>
        <end position="257"/>
    </location>
</feature>
<feature type="compositionally biased region" description="Basic and acidic residues" evidence="1">
    <location>
        <begin position="334"/>
        <end position="348"/>
    </location>
</feature>
<sequence>MPSVHDMPSKASQSSKNEPAMQKAAPEESKEEPMSDGNVIDYASAVSRPDMSPVITTEDVADVSKEIDAVHLETTLISHETPEDSEVASVMSSHASNQTPPEPVSVSPDWAEMDDDRISPQLSPVKSVQSTVEPIPVRHAPREPYDALEPTEIRNVFRRTERTEYIPWGEGRSHGFQAARPPPHVMSRTDSVGSDLDRSRRSYEPAQSNVPLVGQTLTRTDSAASLNSTASKAAAVSSWRSNKPMTSSSGKVPHRRLGQVPPTGYFKSIAAQLNASSTPASRIVDAPVGDLAELLTMLDQAPVAPGHIIMPARVTLPENLYPCLATGKTKGRRQTKEKPVAKTAEETPTKPVETVAPTPTPAPAPAPAPIPAPAPAPVPEKPVYKAPVAPWASSRQTEPLAPVDPVCEGMGTRYGIVGRIVEATVAEGHAINRPDIHHCLERRAEADGAARRAPRIMTNTGTRPQVSPSIPIAQQRPASFYPTTQFPQTYQYPQMVVNQYGQLMVPQPYTTQNGMQAIQFIPVQAYQMPGMNGSYQTYYRTMGPNAR</sequence>
<feature type="region of interest" description="Disordered" evidence="1">
    <location>
        <begin position="1"/>
        <end position="50"/>
    </location>
</feature>
<proteinExistence type="predicted"/>
<reference evidence="2" key="1">
    <citation type="submission" date="2021-05" db="EMBL/GenBank/DDBJ databases">
        <title>A free-living protist that lacks canonical eukaryotic 1 DNA replication and segregation systems.</title>
        <authorList>
            <person name="Salas-Leiva D.E."/>
            <person name="Tromer E.C."/>
            <person name="Curtis B.A."/>
            <person name="Jerlstrom-Hultqvist J."/>
            <person name="Kolisko M."/>
            <person name="Yi Z."/>
            <person name="Salas-Leiva J.S."/>
            <person name="Gallot-Lavallee L."/>
            <person name="Kops G.J.P.L."/>
            <person name="Archibald J.M."/>
            <person name="Simpson A.G.B."/>
            <person name="Roger A.J."/>
        </authorList>
    </citation>
    <scope>NUCLEOTIDE SEQUENCE</scope>
    <source>
        <strain evidence="2">BICM</strain>
    </source>
</reference>
<feature type="compositionally biased region" description="Pro residues" evidence="1">
    <location>
        <begin position="358"/>
        <end position="374"/>
    </location>
</feature>
<evidence type="ECO:0000256" key="1">
    <source>
        <dbReference type="SAM" id="MobiDB-lite"/>
    </source>
</evidence>
<dbReference type="EMBL" id="JAHDYR010000005">
    <property type="protein sequence ID" value="KAG9396879.1"/>
    <property type="molecule type" value="Genomic_DNA"/>
</dbReference>
<comment type="caution">
    <text evidence="2">The sequence shown here is derived from an EMBL/GenBank/DDBJ whole genome shotgun (WGS) entry which is preliminary data.</text>
</comment>
<feature type="compositionally biased region" description="Polar residues" evidence="1">
    <location>
        <begin position="238"/>
        <end position="250"/>
    </location>
</feature>